<accession>A0A0G4E5B3</accession>
<name>A0A0G4E5B3_PSEFS</name>
<proteinExistence type="predicted"/>
<evidence type="ECO:0008006" key="3">
    <source>
        <dbReference type="Google" id="ProtNLM"/>
    </source>
</evidence>
<reference evidence="2" key="2">
    <citation type="submission" date="2015-06" db="EMBL/GenBank/DDBJ databases">
        <title>Environmentally co-occuring mercury resistance plasmids are genetically and phenotypically diverse and confer variable context-dependent fitness effects.</title>
        <authorList>
            <person name="Hall J.P.J."/>
            <person name="Harrison E."/>
            <person name="Lilley A.K."/>
            <person name="Paterson S."/>
            <person name="Spiers A.J."/>
            <person name="Brockhurst M.A."/>
        </authorList>
    </citation>
    <scope>NUCLEOTIDE SEQUENCE [LARGE SCALE GENOMIC DNA]</scope>
    <source>
        <strain evidence="2">SBW25</strain>
        <plasmid evidence="2">pQBR57</plasmid>
    </source>
</reference>
<reference evidence="2" key="1">
    <citation type="submission" date="2014-12" db="EMBL/GenBank/DDBJ databases">
        <authorList>
            <person name="Hall J."/>
        </authorList>
    </citation>
    <scope>NUCLEOTIDE SEQUENCE [LARGE SCALE GENOMIC DNA]</scope>
    <source>
        <strain evidence="2">SBW25</strain>
        <plasmid evidence="2">pQBR57</plasmid>
    </source>
</reference>
<keyword evidence="1" id="KW-0732">Signal</keyword>
<sequence>MRTLTLCLAAVSAALFAGIALAADPYLLDQRDPQYQKSFEHLARASQALAMARKELSQAQAAYQLPGLNSQQMLDQLRPMEDTLTVLLSPEKKRMAHQTLVPDGLFFTPVQSGE</sequence>
<organism evidence="2">
    <name type="scientific">Pseudomonas fluorescens (strain SBW25)</name>
    <dbReference type="NCBI Taxonomy" id="216595"/>
    <lineage>
        <taxon>Bacteria</taxon>
        <taxon>Pseudomonadati</taxon>
        <taxon>Pseudomonadota</taxon>
        <taxon>Gammaproteobacteria</taxon>
        <taxon>Pseudomonadales</taxon>
        <taxon>Pseudomonadaceae</taxon>
        <taxon>Pseudomonas</taxon>
    </lineage>
</organism>
<dbReference type="RefSeq" id="WP_192963349.1">
    <property type="nucleotide sequence ID" value="NZ_LN713926.1"/>
</dbReference>
<keyword evidence="2" id="KW-0614">Plasmid</keyword>
<evidence type="ECO:0000256" key="1">
    <source>
        <dbReference type="SAM" id="SignalP"/>
    </source>
</evidence>
<dbReference type="AlphaFoldDB" id="A0A0G4E5B3"/>
<dbReference type="EMBL" id="LN713926">
    <property type="protein sequence ID" value="CEK42157.1"/>
    <property type="molecule type" value="Genomic_DNA"/>
</dbReference>
<protein>
    <recommendedName>
        <fullName evidence="3">Conjugal transfer protein</fullName>
    </recommendedName>
</protein>
<geneLocation type="plasmid" evidence="2">
    <name>pQBR57</name>
</geneLocation>
<evidence type="ECO:0000313" key="2">
    <source>
        <dbReference type="EMBL" id="CEK42157.1"/>
    </source>
</evidence>
<feature type="chain" id="PRO_5005186807" description="Conjugal transfer protein" evidence="1">
    <location>
        <begin position="23"/>
        <end position="114"/>
    </location>
</feature>
<feature type="signal peptide" evidence="1">
    <location>
        <begin position="1"/>
        <end position="22"/>
    </location>
</feature>
<gene>
    <name evidence="2" type="ORF">PQBR57_0204</name>
</gene>